<proteinExistence type="predicted"/>
<reference evidence="2" key="1">
    <citation type="journal article" date="2019" name="Int. J. Syst. Evol. Microbiol.">
        <title>The Global Catalogue of Microorganisms (GCM) 10K type strain sequencing project: providing services to taxonomists for standard genome sequencing and annotation.</title>
        <authorList>
            <consortium name="The Broad Institute Genomics Platform"/>
            <consortium name="The Broad Institute Genome Sequencing Center for Infectious Disease"/>
            <person name="Wu L."/>
            <person name="Ma J."/>
        </authorList>
    </citation>
    <scope>NUCLEOTIDE SEQUENCE [LARGE SCALE GENOMIC DNA]</scope>
    <source>
        <strain evidence="2">CGMCC 1.10131</strain>
    </source>
</reference>
<comment type="caution">
    <text evidence="1">The sequence shown here is derived from an EMBL/GenBank/DDBJ whole genome shotgun (WGS) entry which is preliminary data.</text>
</comment>
<accession>A0ABQ1I6E2</accession>
<dbReference type="Pfam" id="PF04229">
    <property type="entry name" value="GrpB"/>
    <property type="match status" value="1"/>
</dbReference>
<sequence>MSQRIIEVVDYRQQWREDFVREKQLISSVLTTTNINAIHHIGSTSVEGLCAKPIIDILLEVKSLDVLDDQSEEMVSLGYVVKGEFGIQGRRYFQKGGIQRTHQVHAFLANSPEATRHLAFRDYLRAFPDVALKYGEIKRAGAAICNHDIDVYIDYKNSFIQEYEAKAVRWQSELTNRIR</sequence>
<gene>
    <name evidence="1" type="ORF">GCM10007414_29760</name>
</gene>
<name>A0ABQ1I6E2_9ALTE</name>
<dbReference type="InterPro" id="IPR007344">
    <property type="entry name" value="GrpB/CoaE"/>
</dbReference>
<evidence type="ECO:0000313" key="2">
    <source>
        <dbReference type="Proteomes" id="UP000651977"/>
    </source>
</evidence>
<dbReference type="SUPFAM" id="SSF81301">
    <property type="entry name" value="Nucleotidyltransferase"/>
    <property type="match status" value="1"/>
</dbReference>
<dbReference type="PANTHER" id="PTHR34822:SF1">
    <property type="entry name" value="GRPB FAMILY PROTEIN"/>
    <property type="match status" value="1"/>
</dbReference>
<evidence type="ECO:0000313" key="1">
    <source>
        <dbReference type="EMBL" id="GGB14363.1"/>
    </source>
</evidence>
<evidence type="ECO:0008006" key="3">
    <source>
        <dbReference type="Google" id="ProtNLM"/>
    </source>
</evidence>
<dbReference type="Proteomes" id="UP000651977">
    <property type="component" value="Unassembled WGS sequence"/>
</dbReference>
<dbReference type="EMBL" id="BMDY01000019">
    <property type="protein sequence ID" value="GGB14363.1"/>
    <property type="molecule type" value="Genomic_DNA"/>
</dbReference>
<protein>
    <recommendedName>
        <fullName evidence="3">GrpB family protein</fullName>
    </recommendedName>
</protein>
<keyword evidence="2" id="KW-1185">Reference proteome</keyword>
<dbReference type="Gene3D" id="3.30.460.10">
    <property type="entry name" value="Beta Polymerase, domain 2"/>
    <property type="match status" value="1"/>
</dbReference>
<dbReference type="RefSeq" id="WP_055731347.1">
    <property type="nucleotide sequence ID" value="NZ_BMDY01000019.1"/>
</dbReference>
<dbReference type="PANTHER" id="PTHR34822">
    <property type="entry name" value="GRPB DOMAIN PROTEIN (AFU_ORTHOLOGUE AFUA_1G01530)"/>
    <property type="match status" value="1"/>
</dbReference>
<dbReference type="InterPro" id="IPR043519">
    <property type="entry name" value="NT_sf"/>
</dbReference>
<organism evidence="1 2">
    <name type="scientific">Agarivorans gilvus</name>
    <dbReference type="NCBI Taxonomy" id="680279"/>
    <lineage>
        <taxon>Bacteria</taxon>
        <taxon>Pseudomonadati</taxon>
        <taxon>Pseudomonadota</taxon>
        <taxon>Gammaproteobacteria</taxon>
        <taxon>Alteromonadales</taxon>
        <taxon>Alteromonadaceae</taxon>
        <taxon>Agarivorans</taxon>
    </lineage>
</organism>